<evidence type="ECO:0000256" key="1">
    <source>
        <dbReference type="ARBA" id="ARBA00004245"/>
    </source>
</evidence>
<dbReference type="EMBL" id="UINC01208567">
    <property type="protein sequence ID" value="SVE31162.1"/>
    <property type="molecule type" value="Genomic_DNA"/>
</dbReference>
<evidence type="ECO:0000256" key="4">
    <source>
        <dbReference type="ARBA" id="ARBA00022701"/>
    </source>
</evidence>
<evidence type="ECO:0000256" key="8">
    <source>
        <dbReference type="ARBA" id="ARBA00023175"/>
    </source>
</evidence>
<evidence type="ECO:0000256" key="2">
    <source>
        <dbReference type="ARBA" id="ARBA00009622"/>
    </source>
</evidence>
<dbReference type="PROSITE" id="PS50005">
    <property type="entry name" value="TPR"/>
    <property type="match status" value="1"/>
</dbReference>
<dbReference type="SUPFAM" id="SSF48452">
    <property type="entry name" value="TPR-like"/>
    <property type="match status" value="1"/>
</dbReference>
<dbReference type="SMART" id="SM00028">
    <property type="entry name" value="TPR"/>
    <property type="match status" value="3"/>
</dbReference>
<dbReference type="InterPro" id="IPR002151">
    <property type="entry name" value="Kinesin_light"/>
</dbReference>
<evidence type="ECO:0000256" key="9">
    <source>
        <dbReference type="ARBA" id="ARBA00023212"/>
    </source>
</evidence>
<evidence type="ECO:0000313" key="10">
    <source>
        <dbReference type="EMBL" id="SVE31162.1"/>
    </source>
</evidence>
<keyword evidence="4" id="KW-0493">Microtubule</keyword>
<keyword evidence="6" id="KW-0802">TPR repeat</keyword>
<dbReference type="InterPro" id="IPR019734">
    <property type="entry name" value="TPR_rpt"/>
</dbReference>
<dbReference type="Pfam" id="PF13424">
    <property type="entry name" value="TPR_12"/>
    <property type="match status" value="2"/>
</dbReference>
<evidence type="ECO:0000256" key="7">
    <source>
        <dbReference type="ARBA" id="ARBA00023054"/>
    </source>
</evidence>
<gene>
    <name evidence="10" type="ORF">METZ01_LOCUS484016</name>
</gene>
<dbReference type="GO" id="GO:0005874">
    <property type="term" value="C:microtubule"/>
    <property type="evidence" value="ECO:0007669"/>
    <property type="project" value="UniProtKB-KW"/>
</dbReference>
<accession>A0A383CG14</accession>
<feature type="non-terminal residue" evidence="10">
    <location>
        <position position="1"/>
    </location>
</feature>
<keyword evidence="9" id="KW-0206">Cytoskeleton</keyword>
<dbReference type="Gene3D" id="1.25.40.10">
    <property type="entry name" value="Tetratricopeptide repeat domain"/>
    <property type="match status" value="1"/>
</dbReference>
<evidence type="ECO:0000256" key="3">
    <source>
        <dbReference type="ARBA" id="ARBA00022490"/>
    </source>
</evidence>
<evidence type="ECO:0000256" key="6">
    <source>
        <dbReference type="ARBA" id="ARBA00022803"/>
    </source>
</evidence>
<dbReference type="GO" id="GO:0007018">
    <property type="term" value="P:microtubule-based movement"/>
    <property type="evidence" value="ECO:0007669"/>
    <property type="project" value="TreeGrafter"/>
</dbReference>
<comment type="similarity">
    <text evidence="2">Belongs to the kinesin light chain family.</text>
</comment>
<dbReference type="PANTHER" id="PTHR45783">
    <property type="entry name" value="KINESIN LIGHT CHAIN"/>
    <property type="match status" value="1"/>
</dbReference>
<dbReference type="PANTHER" id="PTHR45783:SF3">
    <property type="entry name" value="KINESIN LIGHT CHAIN"/>
    <property type="match status" value="1"/>
</dbReference>
<evidence type="ECO:0000256" key="5">
    <source>
        <dbReference type="ARBA" id="ARBA00022737"/>
    </source>
</evidence>
<reference evidence="10" key="1">
    <citation type="submission" date="2018-05" db="EMBL/GenBank/DDBJ databases">
        <authorList>
            <person name="Lanie J.A."/>
            <person name="Ng W.-L."/>
            <person name="Kazmierczak K.M."/>
            <person name="Andrzejewski T.M."/>
            <person name="Davidsen T.M."/>
            <person name="Wayne K.J."/>
            <person name="Tettelin H."/>
            <person name="Glass J.I."/>
            <person name="Rusch D."/>
            <person name="Podicherti R."/>
            <person name="Tsui H.-C.T."/>
            <person name="Winkler M.E."/>
        </authorList>
    </citation>
    <scope>NUCLEOTIDE SEQUENCE</scope>
</reference>
<keyword evidence="8" id="KW-0505">Motor protein</keyword>
<dbReference type="GO" id="GO:0005737">
    <property type="term" value="C:cytoplasm"/>
    <property type="evidence" value="ECO:0007669"/>
    <property type="project" value="TreeGrafter"/>
</dbReference>
<dbReference type="GO" id="GO:0019894">
    <property type="term" value="F:kinesin binding"/>
    <property type="evidence" value="ECO:0007669"/>
    <property type="project" value="TreeGrafter"/>
</dbReference>
<keyword evidence="5" id="KW-0677">Repeat</keyword>
<keyword evidence="3" id="KW-0963">Cytoplasm</keyword>
<proteinExistence type="inferred from homology"/>
<comment type="subcellular location">
    <subcellularLocation>
        <location evidence="1">Cytoplasm</location>
        <location evidence="1">Cytoskeleton</location>
    </subcellularLocation>
</comment>
<sequence length="188" mass="21459">EHPDTLNSVNSMGVLLNKMGNYEEAEKYYRRVLDACENSLGPEDSETLRNLQNFAVFLRNHEKYEEAEKYYVLLLKRQENANGLIHPDTGSSWYSFAKFQNTKGDLAEAEKACRKALDIRSQLEEPDYEDIGNTELLLAEILANTDQEKEALKMAKAAKKSYKITEDEELVGKADELIKEIQSSVESK</sequence>
<dbReference type="AlphaFoldDB" id="A0A383CG14"/>
<dbReference type="GO" id="GO:0005871">
    <property type="term" value="C:kinesin complex"/>
    <property type="evidence" value="ECO:0007669"/>
    <property type="project" value="InterPro"/>
</dbReference>
<dbReference type="InterPro" id="IPR011990">
    <property type="entry name" value="TPR-like_helical_dom_sf"/>
</dbReference>
<name>A0A383CG14_9ZZZZ</name>
<keyword evidence="7" id="KW-0175">Coiled coil</keyword>
<protein>
    <submittedName>
        <fullName evidence="10">Uncharacterized protein</fullName>
    </submittedName>
</protein>
<organism evidence="10">
    <name type="scientific">marine metagenome</name>
    <dbReference type="NCBI Taxonomy" id="408172"/>
    <lineage>
        <taxon>unclassified sequences</taxon>
        <taxon>metagenomes</taxon>
        <taxon>ecological metagenomes</taxon>
    </lineage>
</organism>